<dbReference type="GeneID" id="34946202"/>
<protein>
    <submittedName>
        <fullName evidence="2">Protein prenyltransferase, alpha subunit</fullName>
    </submittedName>
</protein>
<organism evidence="2 3">
    <name type="scientific">Ostreococcus tauri</name>
    <name type="common">Marine green alga</name>
    <dbReference type="NCBI Taxonomy" id="70448"/>
    <lineage>
        <taxon>Eukaryota</taxon>
        <taxon>Viridiplantae</taxon>
        <taxon>Chlorophyta</taxon>
        <taxon>Mamiellophyceae</taxon>
        <taxon>Mamiellales</taxon>
        <taxon>Bathycoccaceae</taxon>
        <taxon>Ostreococcus</taxon>
    </lineage>
</organism>
<accession>A0A090M9M6</accession>
<evidence type="ECO:0000313" key="3">
    <source>
        <dbReference type="Proteomes" id="UP000009170"/>
    </source>
</evidence>
<proteinExistence type="predicted"/>
<evidence type="ECO:0000313" key="2">
    <source>
        <dbReference type="EMBL" id="CEF99412.1"/>
    </source>
</evidence>
<name>A0A090M9M6_OSTTA</name>
<dbReference type="KEGG" id="ota:OT_ostta10g02430"/>
<feature type="region of interest" description="Disordered" evidence="1">
    <location>
        <begin position="65"/>
        <end position="86"/>
    </location>
</feature>
<feature type="compositionally biased region" description="Basic and acidic residues" evidence="1">
    <location>
        <begin position="68"/>
        <end position="80"/>
    </location>
</feature>
<feature type="compositionally biased region" description="Basic residues" evidence="1">
    <location>
        <begin position="337"/>
        <end position="347"/>
    </location>
</feature>
<evidence type="ECO:0000256" key="1">
    <source>
        <dbReference type="SAM" id="MobiDB-lite"/>
    </source>
</evidence>
<dbReference type="Proteomes" id="UP000009170">
    <property type="component" value="Unassembled WGS sequence"/>
</dbReference>
<dbReference type="InParanoid" id="A0A090M9M6"/>
<dbReference type="OrthoDB" id="10406639at2759"/>
<sequence>MTTVADFLASCALDAYAPRFIEQGIETLDDLRYERDLDSLIEDVGLLDADAEKFRVALKRALSADKTTNSEKKSDGREEPSSNDLARAVASAVASSRARQGLDGGSGTARGDAGVGGAVRMGGAKASDHAPKLSVDAVVTEEINARLGVATGSEIEDILDAHREKDFLRLLKLRDVPMDNLGRVDWGGHEAMKTTEIAMRCKLLTLRLDSSRNSHPLAARAKRAVKNTLDLLSHKDTRKEYLTLAVRNKVEKLRAQGKLTGGGYVSITGVHYGTGAAAVRAAEENYVSKDMMNEIPTYDASIHAPDAELDAIEVERKMETKKTSAPKVDVSSIRAKLASKNKKPKFM</sequence>
<dbReference type="RefSeq" id="XP_022839825.1">
    <property type="nucleotide sequence ID" value="XM_022983194.1"/>
</dbReference>
<comment type="caution">
    <text evidence="2">The sequence shown here is derived from an EMBL/GenBank/DDBJ whole genome shotgun (WGS) entry which is preliminary data.</text>
</comment>
<feature type="region of interest" description="Disordered" evidence="1">
    <location>
        <begin position="318"/>
        <end position="347"/>
    </location>
</feature>
<dbReference type="EMBL" id="CAID01000010">
    <property type="protein sequence ID" value="CEF99412.1"/>
    <property type="molecule type" value="Genomic_DNA"/>
</dbReference>
<reference evidence="2 3" key="2">
    <citation type="journal article" date="2014" name="BMC Genomics">
        <title>An improved genome of the model marine alga Ostreococcus tauri unfolds by assessing Illumina de novo assemblies.</title>
        <authorList>
            <person name="Blanc-Mathieu R."/>
            <person name="Verhelst B."/>
            <person name="Derelle E."/>
            <person name="Rombauts S."/>
            <person name="Bouget F.Y."/>
            <person name="Carre I."/>
            <person name="Chateau A."/>
            <person name="Eyre-Walker A."/>
            <person name="Grimsley N."/>
            <person name="Moreau H."/>
            <person name="Piegu B."/>
            <person name="Rivals E."/>
            <person name="Schackwitz W."/>
            <person name="Van de Peer Y."/>
            <person name="Piganeau G."/>
        </authorList>
    </citation>
    <scope>NUCLEOTIDE SEQUENCE [LARGE SCALE GENOMIC DNA]</scope>
    <source>
        <strain evidence="3">OTTH 0595 / CCAP 157/2 / RCC745</strain>
    </source>
</reference>
<reference evidence="3" key="1">
    <citation type="journal article" date="2006" name="Proc. Natl. Acad. Sci. U.S.A.">
        <title>Genome analysis of the smallest free-living eukaryote Ostreococcus tauri unveils many unique features.</title>
        <authorList>
            <person name="Derelle E."/>
            <person name="Ferraz C."/>
            <person name="Rombauts S."/>
            <person name="Rouze P."/>
            <person name="Worden A.Z."/>
            <person name="Robbens S."/>
            <person name="Partensky F."/>
            <person name="Degroeve S."/>
            <person name="Echeynie S."/>
            <person name="Cooke R."/>
            <person name="Saeys Y."/>
            <person name="Wuyts J."/>
            <person name="Jabbari K."/>
            <person name="Bowler C."/>
            <person name="Panaud O."/>
            <person name="Piegu B."/>
            <person name="Ball S.G."/>
            <person name="Ral J.-P."/>
            <person name="Bouget F.-Y."/>
            <person name="Piganeau G."/>
            <person name="De Baets B."/>
            <person name="Picard A."/>
            <person name="Delseny M."/>
            <person name="Demaille J."/>
            <person name="Van de Peer Y."/>
            <person name="Moreau H."/>
        </authorList>
    </citation>
    <scope>NUCLEOTIDE SEQUENCE [LARGE SCALE GENOMIC DNA]</scope>
    <source>
        <strain evidence="3">OTTH 0595 / CCAP 157/2 / RCC745</strain>
    </source>
</reference>
<keyword evidence="3" id="KW-1185">Reference proteome</keyword>
<gene>
    <name evidence="2" type="ORF">OT_ostta10g02430</name>
</gene>
<dbReference type="AlphaFoldDB" id="A0A090M9M6"/>